<evidence type="ECO:0000256" key="1">
    <source>
        <dbReference type="SAM" id="Coils"/>
    </source>
</evidence>
<dbReference type="OrthoDB" id="10068793at2759"/>
<evidence type="ECO:0000313" key="4">
    <source>
        <dbReference type="EMBL" id="CAF1167549.1"/>
    </source>
</evidence>
<proteinExistence type="predicted"/>
<dbReference type="Pfam" id="PF13598">
    <property type="entry name" value="DUF4139"/>
    <property type="match status" value="1"/>
</dbReference>
<evidence type="ECO:0008006" key="9">
    <source>
        <dbReference type="Google" id="ProtNLM"/>
    </source>
</evidence>
<feature type="domain" description="DUF4139" evidence="2">
    <location>
        <begin position="237"/>
        <end position="583"/>
    </location>
</feature>
<feature type="domain" description="DUF4140" evidence="3">
    <location>
        <begin position="31"/>
        <end position="139"/>
    </location>
</feature>
<evidence type="ECO:0000313" key="8">
    <source>
        <dbReference type="Proteomes" id="UP000663829"/>
    </source>
</evidence>
<evidence type="ECO:0000259" key="2">
    <source>
        <dbReference type="Pfam" id="PF13598"/>
    </source>
</evidence>
<keyword evidence="1" id="KW-0175">Coiled coil</keyword>
<accession>A0A815E379</accession>
<dbReference type="PANTHER" id="PTHR31005:SF8">
    <property type="entry name" value="DUF4139 DOMAIN-CONTAINING PROTEIN"/>
    <property type="match status" value="1"/>
</dbReference>
<feature type="coiled-coil region" evidence="1">
    <location>
        <begin position="103"/>
        <end position="130"/>
    </location>
</feature>
<dbReference type="PANTHER" id="PTHR31005">
    <property type="entry name" value="DUF4139 DOMAIN-CONTAINING PROTEIN"/>
    <property type="match status" value="1"/>
</dbReference>
<evidence type="ECO:0000259" key="3">
    <source>
        <dbReference type="Pfam" id="PF13600"/>
    </source>
</evidence>
<dbReference type="EMBL" id="CAJOBA010034155">
    <property type="protein sequence ID" value="CAF3979056.1"/>
    <property type="molecule type" value="Genomic_DNA"/>
</dbReference>
<dbReference type="EMBL" id="CAJOBC010039942">
    <property type="protein sequence ID" value="CAF4139288.1"/>
    <property type="molecule type" value="Genomic_DNA"/>
</dbReference>
<evidence type="ECO:0000313" key="7">
    <source>
        <dbReference type="EMBL" id="CAF4139288.1"/>
    </source>
</evidence>
<reference evidence="5" key="1">
    <citation type="submission" date="2021-02" db="EMBL/GenBank/DDBJ databases">
        <authorList>
            <person name="Nowell W R."/>
        </authorList>
    </citation>
    <scope>NUCLEOTIDE SEQUENCE</scope>
</reference>
<dbReference type="Proteomes" id="UP000682733">
    <property type="component" value="Unassembled WGS sequence"/>
</dbReference>
<dbReference type="InterPro" id="IPR025554">
    <property type="entry name" value="DUF4140"/>
</dbReference>
<evidence type="ECO:0000313" key="6">
    <source>
        <dbReference type="EMBL" id="CAF3979056.1"/>
    </source>
</evidence>
<dbReference type="Proteomes" id="UP000663829">
    <property type="component" value="Unassembled WGS sequence"/>
</dbReference>
<evidence type="ECO:0000313" key="5">
    <source>
        <dbReference type="EMBL" id="CAF1305911.1"/>
    </source>
</evidence>
<dbReference type="InterPro" id="IPR037291">
    <property type="entry name" value="DUF4139"/>
</dbReference>
<dbReference type="AlphaFoldDB" id="A0A815E379"/>
<dbReference type="EMBL" id="CAJNOK010012632">
    <property type="protein sequence ID" value="CAF1167549.1"/>
    <property type="molecule type" value="Genomic_DNA"/>
</dbReference>
<dbReference type="InterPro" id="IPR011935">
    <property type="entry name" value="CHP02231"/>
</dbReference>
<dbReference type="Proteomes" id="UP000681722">
    <property type="component" value="Unassembled WGS sequence"/>
</dbReference>
<dbReference type="EMBL" id="CAJNOQ010012705">
    <property type="protein sequence ID" value="CAF1305911.1"/>
    <property type="molecule type" value="Genomic_DNA"/>
</dbReference>
<gene>
    <name evidence="5" type="ORF">GPM918_LOCUS28754</name>
    <name evidence="4" type="ORF">OVA965_LOCUS22402</name>
    <name evidence="7" type="ORF">SRO942_LOCUS29279</name>
    <name evidence="6" type="ORF">TMI583_LOCUS23116</name>
</gene>
<dbReference type="Proteomes" id="UP000677228">
    <property type="component" value="Unassembled WGS sequence"/>
</dbReference>
<sequence length="592" mass="67547">MTSLTTTNATINITPSVIRINTEKECPVRNVTVYNDCAETTRLLNKTFEQDGAYELILGGLSPNVDQNSIHVAGGKGKATILEVSYHTRYEKKIVDENDLSKQDLLHQKIDEIDEQIEQHNEELQRIDEGRKWLNARVEKLTGMNSREEKGSGEINPLSSESLMDIERFLDFQRKMLKNNDERKSKEQKELKTLRVKRNSLARELESYTTGDENTTQIVHREVTISLYVTAKCDVVLEISYIILNCSWKASYDVRVSSESAGKTQLTYYGIITNQSNENWIDALFSLSTATPSLGGSPPKLGTMKVNYNTYDNFDERYKQTRHSKSFRSINRSVNQSLMLSTSIDVHSYDPTIEDSYGELPLNVLISRTETSLSSSTFVIPRKATIEADGKPHKVTIGVLDLESKFTYTAIPKLSPYAYLKATTLNTSDKQLLVGPINVFMDHNFITHSVIDNVSPQEKFDLFLGTDNGVKINYKPVRKINETQGYISKVNHENVRHETIIKNTKLVEITVYVYDQLPLSSDEKIKVKLITPQIKQQGEMSSHDNKHNYITKLTDDNNLEWIATILAKEEVKLTFEYVVEWPKGKRLEYQQV</sequence>
<comment type="caution">
    <text evidence="5">The sequence shown here is derived from an EMBL/GenBank/DDBJ whole genome shotgun (WGS) entry which is preliminary data.</text>
</comment>
<protein>
    <recommendedName>
        <fullName evidence="9">Mucoidy inhibitor A</fullName>
    </recommendedName>
</protein>
<feature type="coiled-coil region" evidence="1">
    <location>
        <begin position="177"/>
        <end position="204"/>
    </location>
</feature>
<organism evidence="5 8">
    <name type="scientific">Didymodactylos carnosus</name>
    <dbReference type="NCBI Taxonomy" id="1234261"/>
    <lineage>
        <taxon>Eukaryota</taxon>
        <taxon>Metazoa</taxon>
        <taxon>Spiralia</taxon>
        <taxon>Gnathifera</taxon>
        <taxon>Rotifera</taxon>
        <taxon>Eurotatoria</taxon>
        <taxon>Bdelloidea</taxon>
        <taxon>Philodinida</taxon>
        <taxon>Philodinidae</taxon>
        <taxon>Didymodactylos</taxon>
    </lineage>
</organism>
<dbReference type="NCBIfam" id="TIGR02231">
    <property type="entry name" value="mucoidy inhibitor MuiA family protein"/>
    <property type="match status" value="1"/>
</dbReference>
<keyword evidence="8" id="KW-1185">Reference proteome</keyword>
<dbReference type="Pfam" id="PF13600">
    <property type="entry name" value="DUF4140"/>
    <property type="match status" value="1"/>
</dbReference>
<name>A0A815E379_9BILA</name>